<feature type="domain" description="N-acetyltransferase" evidence="3">
    <location>
        <begin position="13"/>
        <end position="170"/>
    </location>
</feature>
<evidence type="ECO:0000313" key="5">
    <source>
        <dbReference type="Proteomes" id="UP000295060"/>
    </source>
</evidence>
<accession>A0ABY2FJF1</accession>
<keyword evidence="2" id="KW-0012">Acyltransferase</keyword>
<dbReference type="CDD" id="cd04301">
    <property type="entry name" value="NAT_SF"/>
    <property type="match status" value="1"/>
</dbReference>
<dbReference type="PROSITE" id="PS51186">
    <property type="entry name" value="GNAT"/>
    <property type="match status" value="1"/>
</dbReference>
<sequence length="170" mass="18412">MERVIGVREDGGMHLRAAAAADLPFLIEMLLEACNWDGTPWYDEAKARGDDHAWRYLDGWPRASDFGVVAEVDGSPAGAAWARCLTAERPGYGYVADDVPELTLGVSPAFRRRGVARGVLTEVIAQARAASYGQLSLSVDPDNPARKLYESLGFRKVGVVGTSDTMVLEL</sequence>
<dbReference type="EMBL" id="SODU01000001">
    <property type="protein sequence ID" value="TDW93243.1"/>
    <property type="molecule type" value="Genomic_DNA"/>
</dbReference>
<evidence type="ECO:0000313" key="4">
    <source>
        <dbReference type="EMBL" id="TDW93243.1"/>
    </source>
</evidence>
<proteinExistence type="predicted"/>
<evidence type="ECO:0000256" key="2">
    <source>
        <dbReference type="ARBA" id="ARBA00023315"/>
    </source>
</evidence>
<reference evidence="4 5" key="1">
    <citation type="submission" date="2019-03" db="EMBL/GenBank/DDBJ databases">
        <title>Genomic Encyclopedia of Type Strains, Phase III (KMG-III): the genomes of soil and plant-associated and newly described type strains.</title>
        <authorList>
            <person name="Whitman W."/>
        </authorList>
    </citation>
    <scope>NUCLEOTIDE SEQUENCE [LARGE SCALE GENOMIC DNA]</scope>
    <source>
        <strain evidence="4 5">VKMAc-2574</strain>
    </source>
</reference>
<organism evidence="4 5">
    <name type="scientific">Kribbella pratensis</name>
    <dbReference type="NCBI Taxonomy" id="2512112"/>
    <lineage>
        <taxon>Bacteria</taxon>
        <taxon>Bacillati</taxon>
        <taxon>Actinomycetota</taxon>
        <taxon>Actinomycetes</taxon>
        <taxon>Propionibacteriales</taxon>
        <taxon>Kribbellaceae</taxon>
        <taxon>Kribbella</taxon>
    </lineage>
</organism>
<dbReference type="InterPro" id="IPR016181">
    <property type="entry name" value="Acyl_CoA_acyltransferase"/>
</dbReference>
<evidence type="ECO:0000259" key="3">
    <source>
        <dbReference type="PROSITE" id="PS51186"/>
    </source>
</evidence>
<dbReference type="Gene3D" id="3.40.630.30">
    <property type="match status" value="1"/>
</dbReference>
<dbReference type="PANTHER" id="PTHR43877">
    <property type="entry name" value="AMINOALKYLPHOSPHONATE N-ACETYLTRANSFERASE-RELATED-RELATED"/>
    <property type="match status" value="1"/>
</dbReference>
<protein>
    <submittedName>
        <fullName evidence="4">Ribosomal protein S18 acetylase RimI-like enzyme</fullName>
    </submittedName>
</protein>
<keyword evidence="1" id="KW-0808">Transferase</keyword>
<name>A0ABY2FJF1_9ACTN</name>
<dbReference type="PANTHER" id="PTHR43877:SF1">
    <property type="entry name" value="ACETYLTRANSFERASE"/>
    <property type="match status" value="1"/>
</dbReference>
<evidence type="ECO:0000256" key="1">
    <source>
        <dbReference type="ARBA" id="ARBA00022679"/>
    </source>
</evidence>
<dbReference type="Pfam" id="PF00583">
    <property type="entry name" value="Acetyltransf_1"/>
    <property type="match status" value="1"/>
</dbReference>
<dbReference type="Proteomes" id="UP000295060">
    <property type="component" value="Unassembled WGS sequence"/>
</dbReference>
<dbReference type="SUPFAM" id="SSF55729">
    <property type="entry name" value="Acyl-CoA N-acyltransferases (Nat)"/>
    <property type="match status" value="1"/>
</dbReference>
<keyword evidence="5" id="KW-1185">Reference proteome</keyword>
<dbReference type="InterPro" id="IPR000182">
    <property type="entry name" value="GNAT_dom"/>
</dbReference>
<dbReference type="InterPro" id="IPR050832">
    <property type="entry name" value="Bact_Acetyltransf"/>
</dbReference>
<comment type="caution">
    <text evidence="4">The sequence shown here is derived from an EMBL/GenBank/DDBJ whole genome shotgun (WGS) entry which is preliminary data.</text>
</comment>
<gene>
    <name evidence="4" type="ORF">EV137_0517</name>
</gene>